<evidence type="ECO:0000313" key="2">
    <source>
        <dbReference type="Proteomes" id="UP000566995"/>
    </source>
</evidence>
<protein>
    <submittedName>
        <fullName evidence="1">Uncharacterized protein</fullName>
    </submittedName>
</protein>
<evidence type="ECO:0000313" key="1">
    <source>
        <dbReference type="EMBL" id="MBB4866856.1"/>
    </source>
</evidence>
<reference evidence="1 2" key="1">
    <citation type="submission" date="2020-08" db="EMBL/GenBank/DDBJ databases">
        <title>Functional genomics of gut bacteria from endangered species of beetles.</title>
        <authorList>
            <person name="Carlos-Shanley C."/>
        </authorList>
    </citation>
    <scope>NUCLEOTIDE SEQUENCE [LARGE SCALE GENOMIC DNA]</scope>
    <source>
        <strain evidence="1 2">S00179</strain>
    </source>
</reference>
<organism evidence="1 2">
    <name type="scientific">Pseudomonas nitroreducens</name>
    <dbReference type="NCBI Taxonomy" id="46680"/>
    <lineage>
        <taxon>Bacteria</taxon>
        <taxon>Pseudomonadati</taxon>
        <taxon>Pseudomonadota</taxon>
        <taxon>Gammaproteobacteria</taxon>
        <taxon>Pseudomonadales</taxon>
        <taxon>Pseudomonadaceae</taxon>
        <taxon>Pseudomonas</taxon>
    </lineage>
</organism>
<dbReference type="RefSeq" id="WP_184595774.1">
    <property type="nucleotide sequence ID" value="NZ_JACHLI010000032.1"/>
</dbReference>
<accession>A0A7W7P3P1</accession>
<gene>
    <name evidence="1" type="ORF">HNP46_005763</name>
</gene>
<sequence length="123" mass="13360">MLKEWVEEVADLQLASGETVGDTFVGAKVLECALKHIEESEIPSLVPCNELIFRRQDMGPGRLEMIRQEDGDICMSIVGADGHSSNVEFCTYSGGGKSPRVLKALNALMVAIAADNKDRPLPE</sequence>
<dbReference type="EMBL" id="JACHLI010000032">
    <property type="protein sequence ID" value="MBB4866856.1"/>
    <property type="molecule type" value="Genomic_DNA"/>
</dbReference>
<dbReference type="AlphaFoldDB" id="A0A7W7P3P1"/>
<proteinExistence type="predicted"/>
<name>A0A7W7P3P1_PSENT</name>
<dbReference type="Proteomes" id="UP000566995">
    <property type="component" value="Unassembled WGS sequence"/>
</dbReference>
<comment type="caution">
    <text evidence="1">The sequence shown here is derived from an EMBL/GenBank/DDBJ whole genome shotgun (WGS) entry which is preliminary data.</text>
</comment>